<dbReference type="EMBL" id="MWWR01000007">
    <property type="protein sequence ID" value="OZG51608.1"/>
    <property type="molecule type" value="Genomic_DNA"/>
</dbReference>
<gene>
    <name evidence="2" type="ORF">PSRA_1005</name>
</gene>
<feature type="compositionally biased region" description="Basic and acidic residues" evidence="1">
    <location>
        <begin position="119"/>
        <end position="133"/>
    </location>
</feature>
<evidence type="ECO:0000313" key="2">
    <source>
        <dbReference type="EMBL" id="OZG51608.1"/>
    </source>
</evidence>
<keyword evidence="3" id="KW-1185">Reference proteome</keyword>
<organism evidence="2 3">
    <name type="scientific">Pseudoscardovia radai</name>
    <dbReference type="NCBI Taxonomy" id="987066"/>
    <lineage>
        <taxon>Bacteria</taxon>
        <taxon>Bacillati</taxon>
        <taxon>Actinomycetota</taxon>
        <taxon>Actinomycetes</taxon>
        <taxon>Bifidobacteriales</taxon>
        <taxon>Bifidobacteriaceae</taxon>
        <taxon>Pseudoscardovia</taxon>
    </lineage>
</organism>
<evidence type="ECO:0000256" key="1">
    <source>
        <dbReference type="SAM" id="MobiDB-lite"/>
    </source>
</evidence>
<sequence length="133" mass="13829">MTRSPDMIVTADPDGIDAGSAGAVRIVGTGTGLGRLVAAMCGGEAAIRWHDAPLVRIRPAATQSTTRPTQPTQPTAPPSGTRPRTAAQFLDAIRHVATKRRASADGGSADECANGGIRRANDTRNSREGKTRE</sequence>
<feature type="region of interest" description="Disordered" evidence="1">
    <location>
        <begin position="97"/>
        <end position="133"/>
    </location>
</feature>
<protein>
    <submittedName>
        <fullName evidence="2">Uncharacterized protein</fullName>
    </submittedName>
</protein>
<reference evidence="2 3" key="1">
    <citation type="journal article" date="2017" name="BMC Genomics">
        <title>Comparative genomic and phylogenomic analyses of the Bifidobacteriaceae family.</title>
        <authorList>
            <person name="Lugli G.A."/>
            <person name="Milani C."/>
            <person name="Turroni F."/>
            <person name="Duranti S."/>
            <person name="Mancabelli L."/>
            <person name="Mangifesta M."/>
            <person name="Ferrario C."/>
            <person name="Modesto M."/>
            <person name="Mattarelli P."/>
            <person name="Jiri K."/>
            <person name="van Sinderen D."/>
            <person name="Ventura M."/>
        </authorList>
    </citation>
    <scope>NUCLEOTIDE SEQUENCE [LARGE SCALE GENOMIC DNA]</scope>
    <source>
        <strain evidence="2 3">DSM 24742</strain>
    </source>
</reference>
<dbReference type="RefSeq" id="WP_143516336.1">
    <property type="nucleotide sequence ID" value="NZ_MWWR01000007.1"/>
</dbReference>
<dbReference type="Proteomes" id="UP000216725">
    <property type="component" value="Unassembled WGS sequence"/>
</dbReference>
<dbReference type="AlphaFoldDB" id="A0A261EXN5"/>
<proteinExistence type="predicted"/>
<name>A0A261EXN5_9BIFI</name>
<feature type="compositionally biased region" description="Low complexity" evidence="1">
    <location>
        <begin position="58"/>
        <end position="73"/>
    </location>
</feature>
<accession>A0A261EXN5</accession>
<evidence type="ECO:0000313" key="3">
    <source>
        <dbReference type="Proteomes" id="UP000216725"/>
    </source>
</evidence>
<comment type="caution">
    <text evidence="2">The sequence shown here is derived from an EMBL/GenBank/DDBJ whole genome shotgun (WGS) entry which is preliminary data.</text>
</comment>
<feature type="region of interest" description="Disordered" evidence="1">
    <location>
        <begin position="57"/>
        <end position="84"/>
    </location>
</feature>